<dbReference type="GO" id="GO:0005737">
    <property type="term" value="C:cytoplasm"/>
    <property type="evidence" value="ECO:0007669"/>
    <property type="project" value="TreeGrafter"/>
</dbReference>
<dbReference type="InterPro" id="IPR036921">
    <property type="entry name" value="PurM-like_N_sf"/>
</dbReference>
<feature type="domain" description="PurM-like C-terminal" evidence="1">
    <location>
        <begin position="59"/>
        <end position="154"/>
    </location>
</feature>
<dbReference type="Gene3D" id="3.30.1330.10">
    <property type="entry name" value="PurM-like, N-terminal domain"/>
    <property type="match status" value="1"/>
</dbReference>
<dbReference type="InterPro" id="IPR010918">
    <property type="entry name" value="PurM-like_C_dom"/>
</dbReference>
<comment type="caution">
    <text evidence="3">The sequence shown here is derived from an EMBL/GenBank/DDBJ whole genome shotgun (WGS) entry which is preliminary data.</text>
</comment>
<keyword evidence="4" id="KW-1185">Reference proteome</keyword>
<dbReference type="GO" id="GO:0004642">
    <property type="term" value="F:phosphoribosylformylglycinamidine synthase activity"/>
    <property type="evidence" value="ECO:0007669"/>
    <property type="project" value="TreeGrafter"/>
</dbReference>
<dbReference type="InterPro" id="IPR036676">
    <property type="entry name" value="PurM-like_C_sf"/>
</dbReference>
<accession>A0A9Q0QVD7</accession>
<sequence length="343" mass="36719">MLLAFVVASTAGCYVGNLHIEGFYAPWENQSFTYPSNLASHLWILIDIDHIHISKGELEVGMLVVKIGGPAYWIGMGGGAASSTVSGQNDTELDFNAVQRGDAEMAQKLYHVVCACVEMGENNLIISIYDQGAGGKCNAVKEIIHLKEVEINIRAIVVDSLAREHFRSSGHPEPLPAVDLELDKVLKDMPQKCSEFNWMVSTRKPLDIALGTRLMDSLKKGLVAQQKTVGPFQSTLSDVAVIAQTYNTLSGGACAIGKQPIKGLPNPKAMARLSVGEALTNLIRAKVTFLSVVKASGNWMYAAKVDGEGAIMYDAAIGLSKATIELGIAMDGGKKVSSLSPLK</sequence>
<dbReference type="Pfam" id="PF22689">
    <property type="entry name" value="FGAR-AT_PurM_N-like"/>
    <property type="match status" value="1"/>
</dbReference>
<dbReference type="Gene3D" id="3.90.650.10">
    <property type="entry name" value="PurM-like C-terminal domain"/>
    <property type="match status" value="1"/>
</dbReference>
<evidence type="ECO:0000313" key="4">
    <source>
        <dbReference type="Proteomes" id="UP001141806"/>
    </source>
</evidence>
<dbReference type="PANTHER" id="PTHR10099:SF1">
    <property type="entry name" value="PHOSPHORIBOSYLFORMYLGLYCINAMIDINE SYNTHASE"/>
    <property type="match status" value="1"/>
</dbReference>
<dbReference type="SUPFAM" id="SSF56042">
    <property type="entry name" value="PurM C-terminal domain-like"/>
    <property type="match status" value="1"/>
</dbReference>
<organism evidence="3 4">
    <name type="scientific">Protea cynaroides</name>
    <dbReference type="NCBI Taxonomy" id="273540"/>
    <lineage>
        <taxon>Eukaryota</taxon>
        <taxon>Viridiplantae</taxon>
        <taxon>Streptophyta</taxon>
        <taxon>Embryophyta</taxon>
        <taxon>Tracheophyta</taxon>
        <taxon>Spermatophyta</taxon>
        <taxon>Magnoliopsida</taxon>
        <taxon>Proteales</taxon>
        <taxon>Proteaceae</taxon>
        <taxon>Protea</taxon>
    </lineage>
</organism>
<dbReference type="Proteomes" id="UP001141806">
    <property type="component" value="Unassembled WGS sequence"/>
</dbReference>
<name>A0A9Q0QVD7_9MAGN</name>
<evidence type="ECO:0000313" key="3">
    <source>
        <dbReference type="EMBL" id="KAJ4973333.1"/>
    </source>
</evidence>
<evidence type="ECO:0000259" key="1">
    <source>
        <dbReference type="Pfam" id="PF02769"/>
    </source>
</evidence>
<gene>
    <name evidence="3" type="ORF">NE237_006507</name>
</gene>
<dbReference type="EMBL" id="JAMYWD010000004">
    <property type="protein sequence ID" value="KAJ4973333.1"/>
    <property type="molecule type" value="Genomic_DNA"/>
</dbReference>
<dbReference type="OrthoDB" id="1739483at2759"/>
<dbReference type="AlphaFoldDB" id="A0A9Q0QVD7"/>
<dbReference type="SUPFAM" id="SSF55326">
    <property type="entry name" value="PurM N-terminal domain-like"/>
    <property type="match status" value="1"/>
</dbReference>
<reference evidence="3" key="1">
    <citation type="journal article" date="2023" name="Plant J.">
        <title>The genome of the king protea, Protea cynaroides.</title>
        <authorList>
            <person name="Chang J."/>
            <person name="Duong T.A."/>
            <person name="Schoeman C."/>
            <person name="Ma X."/>
            <person name="Roodt D."/>
            <person name="Barker N."/>
            <person name="Li Z."/>
            <person name="Van de Peer Y."/>
            <person name="Mizrachi E."/>
        </authorList>
    </citation>
    <scope>NUCLEOTIDE SEQUENCE</scope>
    <source>
        <tissue evidence="3">Young leaves</tissue>
    </source>
</reference>
<dbReference type="InterPro" id="IPR055181">
    <property type="entry name" value="FGAR-AT_PurM_N-like"/>
</dbReference>
<evidence type="ECO:0000259" key="2">
    <source>
        <dbReference type="Pfam" id="PF22689"/>
    </source>
</evidence>
<proteinExistence type="predicted"/>
<dbReference type="GO" id="GO:0006164">
    <property type="term" value="P:purine nucleotide biosynthetic process"/>
    <property type="evidence" value="ECO:0007669"/>
    <property type="project" value="TreeGrafter"/>
</dbReference>
<dbReference type="Pfam" id="PF02769">
    <property type="entry name" value="AIRS_C"/>
    <property type="match status" value="1"/>
</dbReference>
<dbReference type="PANTHER" id="PTHR10099">
    <property type="entry name" value="PHOSPHORIBOSYLFORMYLGLYCINAMIDINE SYNTHASE"/>
    <property type="match status" value="1"/>
</dbReference>
<protein>
    <submittedName>
        <fullName evidence="3">Uncharacterized protein</fullName>
    </submittedName>
</protein>
<feature type="domain" description="FGAR-AT PurM N-terminal-like" evidence="2">
    <location>
        <begin position="219"/>
        <end position="339"/>
    </location>
</feature>